<dbReference type="GO" id="GO:0000036">
    <property type="term" value="F:acyl carrier activity"/>
    <property type="evidence" value="ECO:0007669"/>
    <property type="project" value="TreeGrafter"/>
</dbReference>
<proteinExistence type="inferred from homology"/>
<evidence type="ECO:0000256" key="3">
    <source>
        <dbReference type="ARBA" id="ARBA00022450"/>
    </source>
</evidence>
<dbReference type="HAMAP" id="MF_01217">
    <property type="entry name" value="Acyl_carrier"/>
    <property type="match status" value="1"/>
</dbReference>
<keyword evidence="5" id="KW-0597">Phosphoprotein</keyword>
<dbReference type="GO" id="GO:0000035">
    <property type="term" value="F:acyl binding"/>
    <property type="evidence" value="ECO:0007669"/>
    <property type="project" value="TreeGrafter"/>
</dbReference>
<evidence type="ECO:0000256" key="1">
    <source>
        <dbReference type="ARBA" id="ARBA00003180"/>
    </source>
</evidence>
<sequence>MAAMAGASMIFSFPSRNPVKFHHNFATRSRNFHALKSASSLSDLRRSSLSFGSQPRPRGVCLRVSCSGLQVADEANIMARVRKITAEQLGVDEAEVKPSSSFVDDLGADSLDLVELIMDFEEEFEIEIPDEEAEKITTVQAAVDYIMKNSQSA</sequence>
<dbReference type="OrthoDB" id="448946at2759"/>
<dbReference type="NCBIfam" id="NF002150">
    <property type="entry name" value="PRK00982.1-4"/>
    <property type="match status" value="1"/>
</dbReference>
<accession>A0A2P5CQ48</accession>
<dbReference type="NCBIfam" id="NF002148">
    <property type="entry name" value="PRK00982.1-2"/>
    <property type="match status" value="1"/>
</dbReference>
<evidence type="ECO:0000256" key="9">
    <source>
        <dbReference type="RuleBase" id="RU000722"/>
    </source>
</evidence>
<dbReference type="InterPro" id="IPR036736">
    <property type="entry name" value="ACP-like_sf"/>
</dbReference>
<keyword evidence="4 9" id="KW-0444">Lipid biosynthesis</keyword>
<comment type="function">
    <text evidence="1 9">Carrier of the growing fatty acid chain in fatty acid biosynthesis.</text>
</comment>
<feature type="domain" description="Carrier" evidence="10">
    <location>
        <begin position="75"/>
        <end position="150"/>
    </location>
</feature>
<dbReference type="SUPFAM" id="SSF47336">
    <property type="entry name" value="ACP-like"/>
    <property type="match status" value="1"/>
</dbReference>
<dbReference type="PROSITE" id="PS50075">
    <property type="entry name" value="CARRIER"/>
    <property type="match status" value="1"/>
</dbReference>
<dbReference type="STRING" id="63057.A0A2P5CQ48"/>
<protein>
    <recommendedName>
        <fullName evidence="9">Acyl carrier protein</fullName>
    </recommendedName>
</protein>
<dbReference type="InterPro" id="IPR020806">
    <property type="entry name" value="PKS_PP-bd"/>
</dbReference>
<dbReference type="SMART" id="SM00823">
    <property type="entry name" value="PKS_PP"/>
    <property type="match status" value="1"/>
</dbReference>
<dbReference type="NCBIfam" id="TIGR00517">
    <property type="entry name" value="acyl_carrier"/>
    <property type="match status" value="1"/>
</dbReference>
<keyword evidence="3 9" id="KW-0596">Phosphopantetheine</keyword>
<reference evidence="12" key="1">
    <citation type="submission" date="2016-06" db="EMBL/GenBank/DDBJ databases">
        <title>Parallel loss of symbiosis genes in relatives of nitrogen-fixing non-legume Parasponia.</title>
        <authorList>
            <person name="Van Velzen R."/>
            <person name="Holmer R."/>
            <person name="Bu F."/>
            <person name="Rutten L."/>
            <person name="Van Zeijl A."/>
            <person name="Liu W."/>
            <person name="Santuari L."/>
            <person name="Cao Q."/>
            <person name="Sharma T."/>
            <person name="Shen D."/>
            <person name="Roswanjaya Y."/>
            <person name="Wardhani T."/>
            <person name="Kalhor M.S."/>
            <person name="Jansen J."/>
            <person name="Van den Hoogen J."/>
            <person name="Gungor B."/>
            <person name="Hartog M."/>
            <person name="Hontelez J."/>
            <person name="Verver J."/>
            <person name="Yang W.-C."/>
            <person name="Schijlen E."/>
            <person name="Repin R."/>
            <person name="Schilthuizen M."/>
            <person name="Schranz E."/>
            <person name="Heidstra R."/>
            <person name="Miyata K."/>
            <person name="Fedorova E."/>
            <person name="Kohlen W."/>
            <person name="Bisseling T."/>
            <person name="Smit S."/>
            <person name="Geurts R."/>
        </authorList>
    </citation>
    <scope>NUCLEOTIDE SEQUENCE [LARGE SCALE GENOMIC DNA]</scope>
    <source>
        <strain evidence="12">cv. RG33-2</strain>
    </source>
</reference>
<comment type="caution">
    <text evidence="11">The sequence shown here is derived from an EMBL/GenBank/DDBJ whole genome shotgun (WGS) entry which is preliminary data.</text>
</comment>
<dbReference type="GO" id="GO:0016020">
    <property type="term" value="C:membrane"/>
    <property type="evidence" value="ECO:0007669"/>
    <property type="project" value="GOC"/>
</dbReference>
<dbReference type="GO" id="GO:0005829">
    <property type="term" value="C:cytosol"/>
    <property type="evidence" value="ECO:0007669"/>
    <property type="project" value="TreeGrafter"/>
</dbReference>
<evidence type="ECO:0000256" key="8">
    <source>
        <dbReference type="ARBA" id="ARBA00023160"/>
    </source>
</evidence>
<keyword evidence="7" id="KW-0443">Lipid metabolism</keyword>
<organism evidence="11 12">
    <name type="scientific">Trema orientale</name>
    <name type="common">Charcoal tree</name>
    <name type="synonym">Celtis orientalis</name>
    <dbReference type="NCBI Taxonomy" id="63057"/>
    <lineage>
        <taxon>Eukaryota</taxon>
        <taxon>Viridiplantae</taxon>
        <taxon>Streptophyta</taxon>
        <taxon>Embryophyta</taxon>
        <taxon>Tracheophyta</taxon>
        <taxon>Spermatophyta</taxon>
        <taxon>Magnoliopsida</taxon>
        <taxon>eudicotyledons</taxon>
        <taxon>Gunneridae</taxon>
        <taxon>Pentapetalae</taxon>
        <taxon>rosids</taxon>
        <taxon>fabids</taxon>
        <taxon>Rosales</taxon>
        <taxon>Cannabaceae</taxon>
        <taxon>Trema</taxon>
    </lineage>
</organism>
<keyword evidence="6" id="KW-0276">Fatty acid metabolism</keyword>
<dbReference type="PANTHER" id="PTHR20863:SF76">
    <property type="entry name" value="CARRIER DOMAIN-CONTAINING PROTEIN"/>
    <property type="match status" value="1"/>
</dbReference>
<dbReference type="InParanoid" id="A0A2P5CQ48"/>
<dbReference type="Proteomes" id="UP000237000">
    <property type="component" value="Unassembled WGS sequence"/>
</dbReference>
<evidence type="ECO:0000256" key="2">
    <source>
        <dbReference type="ARBA" id="ARBA00010930"/>
    </source>
</evidence>
<evidence type="ECO:0000313" key="12">
    <source>
        <dbReference type="Proteomes" id="UP000237000"/>
    </source>
</evidence>
<evidence type="ECO:0000256" key="6">
    <source>
        <dbReference type="ARBA" id="ARBA00022832"/>
    </source>
</evidence>
<dbReference type="Pfam" id="PF00550">
    <property type="entry name" value="PP-binding"/>
    <property type="match status" value="1"/>
</dbReference>
<dbReference type="NCBIfam" id="NF002149">
    <property type="entry name" value="PRK00982.1-3"/>
    <property type="match status" value="1"/>
</dbReference>
<dbReference type="GO" id="GO:0031177">
    <property type="term" value="F:phosphopantetheine binding"/>
    <property type="evidence" value="ECO:0007669"/>
    <property type="project" value="InterPro"/>
</dbReference>
<keyword evidence="12" id="KW-1185">Reference proteome</keyword>
<evidence type="ECO:0000256" key="4">
    <source>
        <dbReference type="ARBA" id="ARBA00022516"/>
    </source>
</evidence>
<dbReference type="InterPro" id="IPR003231">
    <property type="entry name" value="ACP"/>
</dbReference>
<dbReference type="Gene3D" id="1.10.1200.10">
    <property type="entry name" value="ACP-like"/>
    <property type="match status" value="1"/>
</dbReference>
<dbReference type="InterPro" id="IPR009081">
    <property type="entry name" value="PP-bd_ACP"/>
</dbReference>
<dbReference type="FunFam" id="1.10.1200.10:FF:000001">
    <property type="entry name" value="Acyl carrier protein"/>
    <property type="match status" value="1"/>
</dbReference>
<evidence type="ECO:0000313" key="11">
    <source>
        <dbReference type="EMBL" id="PON63153.1"/>
    </source>
</evidence>
<evidence type="ECO:0000256" key="7">
    <source>
        <dbReference type="ARBA" id="ARBA00023098"/>
    </source>
</evidence>
<evidence type="ECO:0000256" key="5">
    <source>
        <dbReference type="ARBA" id="ARBA00022553"/>
    </source>
</evidence>
<name>A0A2P5CQ48_TREOI</name>
<comment type="similarity">
    <text evidence="2">Belongs to the acyl carrier protein (ACP) family.</text>
</comment>
<evidence type="ECO:0000259" key="10">
    <source>
        <dbReference type="PROSITE" id="PS50075"/>
    </source>
</evidence>
<dbReference type="PANTHER" id="PTHR20863">
    <property type="entry name" value="ACYL CARRIER PROTEIN"/>
    <property type="match status" value="1"/>
</dbReference>
<keyword evidence="8 9" id="KW-0275">Fatty acid biosynthesis</keyword>
<gene>
    <name evidence="11" type="ORF">TorRG33x02_276970</name>
</gene>
<dbReference type="GO" id="GO:0009245">
    <property type="term" value="P:lipid A biosynthetic process"/>
    <property type="evidence" value="ECO:0007669"/>
    <property type="project" value="TreeGrafter"/>
</dbReference>
<dbReference type="InterPro" id="IPR006162">
    <property type="entry name" value="Ppantetheine_attach_site"/>
</dbReference>
<dbReference type="EMBL" id="JXTC01000340">
    <property type="protein sequence ID" value="PON63153.1"/>
    <property type="molecule type" value="Genomic_DNA"/>
</dbReference>
<dbReference type="PROSITE" id="PS00012">
    <property type="entry name" value="PHOSPHOPANTETHEINE"/>
    <property type="match status" value="1"/>
</dbReference>
<dbReference type="AlphaFoldDB" id="A0A2P5CQ48"/>
<dbReference type="NCBIfam" id="NF002151">
    <property type="entry name" value="PRK00982.1-5"/>
    <property type="match status" value="1"/>
</dbReference>